<evidence type="ECO:0000313" key="2">
    <source>
        <dbReference type="Proteomes" id="UP000297225"/>
    </source>
</evidence>
<name>A0A4Y8WP58_9PORP</name>
<comment type="caution">
    <text evidence="1">The sequence shown here is derived from an EMBL/GenBank/DDBJ whole genome shotgun (WGS) entry which is preliminary data.</text>
</comment>
<dbReference type="AlphaFoldDB" id="A0A4Y8WP58"/>
<evidence type="ECO:0000313" key="1">
    <source>
        <dbReference type="EMBL" id="TFH94172.1"/>
    </source>
</evidence>
<dbReference type="Gene3D" id="2.40.128.640">
    <property type="match status" value="1"/>
</dbReference>
<dbReference type="Pfam" id="PF04170">
    <property type="entry name" value="NlpE"/>
    <property type="match status" value="1"/>
</dbReference>
<dbReference type="OrthoDB" id="5348860at2"/>
<gene>
    <name evidence="1" type="ORF">E4P47_08655</name>
</gene>
<dbReference type="PROSITE" id="PS51257">
    <property type="entry name" value="PROKAR_LIPOPROTEIN"/>
    <property type="match status" value="1"/>
</dbReference>
<proteinExistence type="predicted"/>
<dbReference type="GeneID" id="66798085"/>
<dbReference type="InterPro" id="IPR007298">
    <property type="entry name" value="Cu-R_lipoprotein_NlpE"/>
</dbReference>
<keyword evidence="2" id="KW-1185">Reference proteome</keyword>
<accession>A0A4Y8WP58</accession>
<dbReference type="EMBL" id="SPNC01000171">
    <property type="protein sequence ID" value="TFH94172.1"/>
    <property type="molecule type" value="Genomic_DNA"/>
</dbReference>
<reference evidence="1 2" key="1">
    <citation type="submission" date="2019-03" db="EMBL/GenBank/DDBJ databases">
        <title>Porphyromonas levii Isolated from the Uterus of Dairy Cows.</title>
        <authorList>
            <person name="Francis A.M."/>
        </authorList>
    </citation>
    <scope>NUCLEOTIDE SEQUENCE [LARGE SCALE GENOMIC DNA]</scope>
    <source>
        <strain evidence="1 2">AF5678</strain>
    </source>
</reference>
<sequence>MKKISLLLVACATLLFASCESKESNNSEEQAAVETETTEVVAETPSYVGSYEGTLPCADCSGILTKLTVREDTTYDLSTEYLGKKDDKFEESGVYELNGDLIVLITPSSGEKTYYKILENSVALVDSTGVLNTGELADKYILTKIAQ</sequence>
<dbReference type="STRING" id="1122973.GCA_000379925_01829"/>
<protein>
    <submittedName>
        <fullName evidence="1">Copper resistance protein NlpE</fullName>
    </submittedName>
</protein>
<organism evidence="1 2">
    <name type="scientific">Porphyromonas levii</name>
    <dbReference type="NCBI Taxonomy" id="28114"/>
    <lineage>
        <taxon>Bacteria</taxon>
        <taxon>Pseudomonadati</taxon>
        <taxon>Bacteroidota</taxon>
        <taxon>Bacteroidia</taxon>
        <taxon>Bacteroidales</taxon>
        <taxon>Porphyromonadaceae</taxon>
        <taxon>Porphyromonas</taxon>
    </lineage>
</organism>
<dbReference type="RefSeq" id="WP_018359059.1">
    <property type="nucleotide sequence ID" value="NZ_CP197400.1"/>
</dbReference>
<dbReference type="Proteomes" id="UP000297225">
    <property type="component" value="Unassembled WGS sequence"/>
</dbReference>